<gene>
    <name evidence="2" type="ORF">MWN33_07060</name>
</gene>
<sequence>MPNKNDPPPPAEADPFAFSFVRMAPRPARPRESGLTIVADRGMGIGRATDLIESAGDHIDFFKFGMGTYRLMRPEFVRRKVALLKDAGISVFFAGDITEAAFMQCVSRRFYAEVKAFGADAVEVSSAQVAMSLDDKCRLIGMAGEAGLKVVAEAGQKGAEDWTKSVSYIARQIEAYQKAGAWKVLVQADGISEDVEKSRWDVILNIAARFDIKDLIFQAKDGAAQKWYIGTFGNGVNLDVDDHQVIELELARRGIRGRHIFGLVGSLENN</sequence>
<dbReference type="PANTHER" id="PTHR48413">
    <property type="match status" value="1"/>
</dbReference>
<dbReference type="PANTHER" id="PTHR48413:SF1">
    <property type="entry name" value="PROTEIN HEAT-STRESS-ASSOCIATED 32"/>
    <property type="match status" value="1"/>
</dbReference>
<evidence type="ECO:0000313" key="3">
    <source>
        <dbReference type="Proteomes" id="UP001202867"/>
    </source>
</evidence>
<dbReference type="EMBL" id="JALKCG010000001">
    <property type="protein sequence ID" value="MCK0207794.1"/>
    <property type="molecule type" value="Genomic_DNA"/>
</dbReference>
<comment type="similarity">
    <text evidence="1">Belongs to the phosphosulfolactate synthase family.</text>
</comment>
<reference evidence="3" key="1">
    <citation type="submission" date="2023-07" db="EMBL/GenBank/DDBJ databases">
        <title>Ancylobacter moscoviensis sp. nov., facultatively methylotrophic bacteria from activated sludge and the reclassification of Starkeya novella (Starkey 1934) Kelly et al. 2000 as Ancylobacter novellus comb. nov., Starkeya koreensis Im et al. 2006 as Ancylobacter koreensis comb.nov., Angulomicrobium tetraedrale Vasil'eva et al. 1986 as Ancylobacter tetraedralis comb. nov., Angulomicrobium amanitiforme Fritz et al. 2004 as Ancylobacter amanitiformis comb. nov. and Methylorhabdus multivorans Doronina et al. 1996 as Ancylobacter multivorans comb. nov. and emended description of the genus Ancylobacter.</title>
        <authorList>
            <person name="Doronina N."/>
            <person name="Chemodurova A."/>
            <person name="Grouzdev D."/>
            <person name="Koziaeva V."/>
            <person name="Shi W."/>
            <person name="Wu L."/>
            <person name="Kaparullina E."/>
        </authorList>
    </citation>
    <scope>NUCLEOTIDE SEQUENCE [LARGE SCALE GENOMIC DNA]</scope>
    <source>
        <strain evidence="3">Jip08</strain>
    </source>
</reference>
<organism evidence="2 3">
    <name type="scientific">Ancylobacter koreensis</name>
    <dbReference type="NCBI Taxonomy" id="266121"/>
    <lineage>
        <taxon>Bacteria</taxon>
        <taxon>Pseudomonadati</taxon>
        <taxon>Pseudomonadota</taxon>
        <taxon>Alphaproteobacteria</taxon>
        <taxon>Hyphomicrobiales</taxon>
        <taxon>Xanthobacteraceae</taxon>
        <taxon>Ancylobacter</taxon>
    </lineage>
</organism>
<proteinExistence type="inferred from homology"/>
<comment type="caution">
    <text evidence="2">The sequence shown here is derived from an EMBL/GenBank/DDBJ whole genome shotgun (WGS) entry which is preliminary data.</text>
</comment>
<dbReference type="Pfam" id="PF02679">
    <property type="entry name" value="ComA"/>
    <property type="match status" value="1"/>
</dbReference>
<dbReference type="InterPro" id="IPR013785">
    <property type="entry name" value="Aldolase_TIM"/>
</dbReference>
<dbReference type="Proteomes" id="UP001202867">
    <property type="component" value="Unassembled WGS sequence"/>
</dbReference>
<dbReference type="InterPro" id="IPR003830">
    <property type="entry name" value="ComA_synth"/>
</dbReference>
<dbReference type="InterPro" id="IPR036112">
    <property type="entry name" value="ComA_synth_sf"/>
</dbReference>
<dbReference type="RefSeq" id="WP_247199723.1">
    <property type="nucleotide sequence ID" value="NZ_JALKCG010000001.1"/>
</dbReference>
<keyword evidence="3" id="KW-1185">Reference proteome</keyword>
<protein>
    <submittedName>
        <fullName evidence="2">Phosphosulfolactate synthase</fullName>
    </submittedName>
</protein>
<dbReference type="SUPFAM" id="SSF102110">
    <property type="entry name" value="(2r)-phospho-3-sulfolactate synthase ComA"/>
    <property type="match status" value="1"/>
</dbReference>
<dbReference type="Gene3D" id="3.20.20.70">
    <property type="entry name" value="Aldolase class I"/>
    <property type="match status" value="1"/>
</dbReference>
<name>A0ABT0DKH6_9HYPH</name>
<evidence type="ECO:0000256" key="1">
    <source>
        <dbReference type="ARBA" id="ARBA00010424"/>
    </source>
</evidence>
<evidence type="ECO:0000313" key="2">
    <source>
        <dbReference type="EMBL" id="MCK0207794.1"/>
    </source>
</evidence>
<accession>A0ABT0DKH6</accession>